<organism evidence="2 5">
    <name type="scientific">Aliirhizobium cellulosilyticum</name>
    <dbReference type="NCBI Taxonomy" id="393664"/>
    <lineage>
        <taxon>Bacteria</taxon>
        <taxon>Pseudomonadati</taxon>
        <taxon>Pseudomonadota</taxon>
        <taxon>Alphaproteobacteria</taxon>
        <taxon>Hyphomicrobiales</taxon>
        <taxon>Rhizobiaceae</taxon>
        <taxon>Aliirhizobium</taxon>
    </lineage>
</organism>
<accession>A0A7W6WQZ8</accession>
<dbReference type="EMBL" id="JACIGY010000005">
    <property type="protein sequence ID" value="MBB4413116.1"/>
    <property type="molecule type" value="Genomic_DNA"/>
</dbReference>
<dbReference type="RefSeq" id="WP_183826066.1">
    <property type="nucleotide sequence ID" value="NZ_JACIGW010000004.1"/>
</dbReference>
<dbReference type="EMBL" id="JACIHM010000005">
    <property type="protein sequence ID" value="MBB4447947.1"/>
    <property type="molecule type" value="Genomic_DNA"/>
</dbReference>
<dbReference type="AlphaFoldDB" id="A0A7W6WQZ8"/>
<evidence type="ECO:0000313" key="7">
    <source>
        <dbReference type="Proteomes" id="UP000576087"/>
    </source>
</evidence>
<evidence type="ECO:0000313" key="6">
    <source>
        <dbReference type="Proteomes" id="UP000524535"/>
    </source>
</evidence>
<dbReference type="Proteomes" id="UP000520770">
    <property type="component" value="Unassembled WGS sequence"/>
</dbReference>
<reference evidence="5 6" key="1">
    <citation type="submission" date="2020-08" db="EMBL/GenBank/DDBJ databases">
        <title>Genomic Encyclopedia of Type Strains, Phase IV (KMG-V): Genome sequencing to study the core and pangenomes of soil and plant-associated prokaryotes.</title>
        <authorList>
            <person name="Whitman W."/>
        </authorList>
    </citation>
    <scope>NUCLEOTIDE SEQUENCE [LARGE SCALE GENOMIC DNA]</scope>
    <source>
        <strain evidence="3 6">SEMIA 444</strain>
        <strain evidence="2 5">SEMIA 448</strain>
        <strain evidence="4 7">SEMIA 452</strain>
    </source>
</reference>
<dbReference type="EMBL" id="JACIGW010000004">
    <property type="protein sequence ID" value="MBB4349937.1"/>
    <property type="molecule type" value="Genomic_DNA"/>
</dbReference>
<feature type="signal peptide" evidence="1">
    <location>
        <begin position="1"/>
        <end position="25"/>
    </location>
</feature>
<protein>
    <submittedName>
        <fullName evidence="2">Uncharacterized protein</fullName>
    </submittedName>
</protein>
<keyword evidence="6" id="KW-1185">Reference proteome</keyword>
<keyword evidence="1" id="KW-0732">Signal</keyword>
<name>A0A7W6WQZ8_9HYPH</name>
<sequence>MHAQFLAILTAALVLPIGMAGSATAAEGEFLKSIDGKWSGKGTVLTRIGGKSVNVSCNVDFSAGADELAMQGSCRALAVVSRSISAALKASGTRYSGTYTGPSGQPSSLSGTRQGDSINLAVRWARNINGDRKATMTIAKLGENRLRLQTIDNDPASGKSVVTSRIDLSQ</sequence>
<evidence type="ECO:0000313" key="5">
    <source>
        <dbReference type="Proteomes" id="UP000520770"/>
    </source>
</evidence>
<evidence type="ECO:0000313" key="2">
    <source>
        <dbReference type="EMBL" id="MBB4349937.1"/>
    </source>
</evidence>
<evidence type="ECO:0000313" key="3">
    <source>
        <dbReference type="EMBL" id="MBB4413116.1"/>
    </source>
</evidence>
<evidence type="ECO:0000256" key="1">
    <source>
        <dbReference type="SAM" id="SignalP"/>
    </source>
</evidence>
<dbReference type="Proteomes" id="UP000524535">
    <property type="component" value="Unassembled WGS sequence"/>
</dbReference>
<dbReference type="Proteomes" id="UP000576087">
    <property type="component" value="Unassembled WGS sequence"/>
</dbReference>
<feature type="chain" id="PRO_5036405075" evidence="1">
    <location>
        <begin position="26"/>
        <end position="170"/>
    </location>
</feature>
<evidence type="ECO:0000313" key="4">
    <source>
        <dbReference type="EMBL" id="MBB4447947.1"/>
    </source>
</evidence>
<proteinExistence type="predicted"/>
<gene>
    <name evidence="3" type="ORF">GGE31_003642</name>
    <name evidence="2" type="ORF">GGE33_003700</name>
    <name evidence="4" type="ORF">GGE35_003782</name>
</gene>
<comment type="caution">
    <text evidence="2">The sequence shown here is derived from an EMBL/GenBank/DDBJ whole genome shotgun (WGS) entry which is preliminary data.</text>
</comment>